<dbReference type="EMBL" id="OU466859">
    <property type="protein sequence ID" value="CAH2053276.1"/>
    <property type="molecule type" value="Genomic_DNA"/>
</dbReference>
<name>A0AAU9RZ68_THLAR</name>
<evidence type="ECO:0000313" key="1">
    <source>
        <dbReference type="EMBL" id="CAH2053276.1"/>
    </source>
</evidence>
<dbReference type="InterPro" id="IPR003772">
    <property type="entry name" value="YceD"/>
</dbReference>
<protein>
    <recommendedName>
        <fullName evidence="3">Large ribosomal RNA subunit accumulation protein YCED homolog 1, chloroplastic</fullName>
    </recommendedName>
</protein>
<keyword evidence="2" id="KW-1185">Reference proteome</keyword>
<accession>A0AAU9RZ68</accession>
<dbReference type="Pfam" id="PF02620">
    <property type="entry name" value="YceD"/>
    <property type="match status" value="1"/>
</dbReference>
<dbReference type="PANTHER" id="PTHR34374">
    <property type="entry name" value="LARGE RIBOSOMAL RNA SUBUNIT ACCUMULATION PROTEIN YCED HOMOLOG 1, CHLOROPLASTIC"/>
    <property type="match status" value="1"/>
</dbReference>
<organism evidence="1 2">
    <name type="scientific">Thlaspi arvense</name>
    <name type="common">Field penny-cress</name>
    <dbReference type="NCBI Taxonomy" id="13288"/>
    <lineage>
        <taxon>Eukaryota</taxon>
        <taxon>Viridiplantae</taxon>
        <taxon>Streptophyta</taxon>
        <taxon>Embryophyta</taxon>
        <taxon>Tracheophyta</taxon>
        <taxon>Spermatophyta</taxon>
        <taxon>Magnoliopsida</taxon>
        <taxon>eudicotyledons</taxon>
        <taxon>Gunneridae</taxon>
        <taxon>Pentapetalae</taxon>
        <taxon>rosids</taxon>
        <taxon>malvids</taxon>
        <taxon>Brassicales</taxon>
        <taxon>Brassicaceae</taxon>
        <taxon>Thlaspideae</taxon>
        <taxon>Thlaspi</taxon>
    </lineage>
</organism>
<evidence type="ECO:0008006" key="3">
    <source>
        <dbReference type="Google" id="ProtNLM"/>
    </source>
</evidence>
<sequence length="331" mass="37095">MSLVCSSSCVAPLLQTKLWRPSSLKLKTCSLSLSSSVGYPNYTADIRKHNSFLFAEPHKLRRVAKSQILVSKESFTEESTIDIDYEDQEEIEDTGSPWEGSVMYRRNASVTHVEYCTTLERLGLGRLSTEVSKTRASAMGLRVTKDVKDYPDGTPVQVSVDVIRKKRKLRLDGIVRTVITLGCNRCGEPAGESIFANFSLLLTEEPVEEPDVIDLGFSFGNDKANSFSGLSKDEGEDEDDDDDDSWIDWEDKLHFPPEVKEIDISKHIRDLVHLEITINAVCDAACKGMCLKCGANLNKRKCDCDREDKDKGYGPLGNLRKQMQEKEGLRN</sequence>
<dbReference type="AlphaFoldDB" id="A0AAU9RZ68"/>
<reference evidence="1 2" key="1">
    <citation type="submission" date="2022-03" db="EMBL/GenBank/DDBJ databases">
        <authorList>
            <person name="Nunn A."/>
            <person name="Chopra R."/>
            <person name="Nunn A."/>
            <person name="Contreras Garrido A."/>
        </authorList>
    </citation>
    <scope>NUCLEOTIDE SEQUENCE [LARGE SCALE GENOMIC DNA]</scope>
</reference>
<evidence type="ECO:0000313" key="2">
    <source>
        <dbReference type="Proteomes" id="UP000836841"/>
    </source>
</evidence>
<proteinExistence type="predicted"/>
<dbReference type="Proteomes" id="UP000836841">
    <property type="component" value="Chromosome 3"/>
</dbReference>
<gene>
    <name evidence="1" type="ORF">TAV2_LOCUS9957</name>
</gene>
<dbReference type="PANTHER" id="PTHR34374:SF1">
    <property type="entry name" value="LARGE RIBOSOMAL RNA SUBUNIT ACCUMULATION PROTEIN YCED HOMOLOG 1, CHLOROPLASTIC"/>
    <property type="match status" value="1"/>
</dbReference>